<keyword evidence="2" id="KW-1133">Transmembrane helix</keyword>
<reference evidence="3 4" key="1">
    <citation type="submission" date="2021-02" db="EMBL/GenBank/DDBJ databases">
        <title>Plant Genome Project.</title>
        <authorList>
            <person name="Zhang R.-G."/>
        </authorList>
    </citation>
    <scope>NUCLEOTIDE SEQUENCE [LARGE SCALE GENOMIC DNA]</scope>
    <source>
        <tissue evidence="3">Leaves</tissue>
    </source>
</reference>
<dbReference type="PANTHER" id="PTHR36339:SF2">
    <property type="entry name" value="F23A5.5"/>
    <property type="match status" value="1"/>
</dbReference>
<organism evidence="3 4">
    <name type="scientific">Xanthoceras sorbifolium</name>
    <dbReference type="NCBI Taxonomy" id="99658"/>
    <lineage>
        <taxon>Eukaryota</taxon>
        <taxon>Viridiplantae</taxon>
        <taxon>Streptophyta</taxon>
        <taxon>Embryophyta</taxon>
        <taxon>Tracheophyta</taxon>
        <taxon>Spermatophyta</taxon>
        <taxon>Magnoliopsida</taxon>
        <taxon>eudicotyledons</taxon>
        <taxon>Gunneridae</taxon>
        <taxon>Pentapetalae</taxon>
        <taxon>rosids</taxon>
        <taxon>malvids</taxon>
        <taxon>Sapindales</taxon>
        <taxon>Sapindaceae</taxon>
        <taxon>Xanthoceroideae</taxon>
        <taxon>Xanthoceras</taxon>
    </lineage>
</organism>
<evidence type="ECO:0000256" key="1">
    <source>
        <dbReference type="SAM" id="MobiDB-lite"/>
    </source>
</evidence>
<dbReference type="PANTHER" id="PTHR36339">
    <property type="entry name" value="F23A5.5"/>
    <property type="match status" value="1"/>
</dbReference>
<protein>
    <submittedName>
        <fullName evidence="3">Uncharacterized protein</fullName>
    </submittedName>
</protein>
<evidence type="ECO:0000313" key="3">
    <source>
        <dbReference type="EMBL" id="KAH7575629.1"/>
    </source>
</evidence>
<proteinExistence type="predicted"/>
<gene>
    <name evidence="3" type="ORF">JRO89_XS02G0170800</name>
</gene>
<sequence length="157" mass="18264">MKHISNSISAAKILFTDPPKKKKFGYYIYIYIFPYTSWTFAFASDFKWCAYMSLFCVRIDFHLVQLFFACMAACFIGESIFYVTAVYLVAQYARYEMRRMEALKEAEEKVKSNPVILEVKTRLVKLEETVDEIVAESKKQSSGSMTKNQVDTQNKSE</sequence>
<keyword evidence="2" id="KW-0472">Membrane</keyword>
<evidence type="ECO:0000313" key="4">
    <source>
        <dbReference type="Proteomes" id="UP000827721"/>
    </source>
</evidence>
<accession>A0ABQ8IG26</accession>
<name>A0ABQ8IG26_9ROSI</name>
<feature type="compositionally biased region" description="Polar residues" evidence="1">
    <location>
        <begin position="140"/>
        <end position="157"/>
    </location>
</feature>
<dbReference type="EMBL" id="JAFEMO010000002">
    <property type="protein sequence ID" value="KAH7575629.1"/>
    <property type="molecule type" value="Genomic_DNA"/>
</dbReference>
<keyword evidence="4" id="KW-1185">Reference proteome</keyword>
<feature type="transmembrane region" description="Helical" evidence="2">
    <location>
        <begin position="24"/>
        <end position="43"/>
    </location>
</feature>
<feature type="transmembrane region" description="Helical" evidence="2">
    <location>
        <begin position="63"/>
        <end position="90"/>
    </location>
</feature>
<evidence type="ECO:0000256" key="2">
    <source>
        <dbReference type="SAM" id="Phobius"/>
    </source>
</evidence>
<keyword evidence="2" id="KW-0812">Transmembrane</keyword>
<comment type="caution">
    <text evidence="3">The sequence shown here is derived from an EMBL/GenBank/DDBJ whole genome shotgun (WGS) entry which is preliminary data.</text>
</comment>
<dbReference type="Proteomes" id="UP000827721">
    <property type="component" value="Unassembled WGS sequence"/>
</dbReference>
<feature type="region of interest" description="Disordered" evidence="1">
    <location>
        <begin position="135"/>
        <end position="157"/>
    </location>
</feature>